<dbReference type="AlphaFoldDB" id="A0A538UAD2"/>
<evidence type="ECO:0000256" key="1">
    <source>
        <dbReference type="ARBA" id="ARBA00022448"/>
    </source>
</evidence>
<keyword evidence="5" id="KW-0408">Iron</keyword>
<dbReference type="EMBL" id="VBPA01000034">
    <property type="protein sequence ID" value="TMQ72873.1"/>
    <property type="molecule type" value="Genomic_DNA"/>
</dbReference>
<evidence type="ECO:0000313" key="6">
    <source>
        <dbReference type="EMBL" id="TMQ72873.1"/>
    </source>
</evidence>
<evidence type="ECO:0000256" key="3">
    <source>
        <dbReference type="ARBA" id="ARBA00022723"/>
    </source>
</evidence>
<dbReference type="Gene3D" id="1.10.3820.10">
    <property type="entry name" value="Di-heme elbow motif domain"/>
    <property type="match status" value="1"/>
</dbReference>
<keyword evidence="3" id="KW-0479">Metal-binding</keyword>
<keyword evidence="2" id="KW-0349">Heme</keyword>
<sequence>MPRDSSPSRGRFPRAPWIARGALALVLLGGGAVAFVKHQDEDNRFCIACHLHREQYDAMVSAPPTTLAAAHHRARGAGHPERCFTCHSGEGLGGWSAVTLLSAWDAARWVAGDRHEPRSMRLPVSNQACLKCHDSDLRAQKRDEQKFHGIPDHRHKTLPCVSCHRTHDRGRRERRFLDDVNVRSQCQRCHRDLEES</sequence>
<keyword evidence="1" id="KW-0813">Transport</keyword>
<evidence type="ECO:0000313" key="7">
    <source>
        <dbReference type="Proteomes" id="UP000319836"/>
    </source>
</evidence>
<gene>
    <name evidence="6" type="ORF">E6K80_01560</name>
</gene>
<dbReference type="InterPro" id="IPR036280">
    <property type="entry name" value="Multihaem_cyt_sf"/>
</dbReference>
<comment type="caution">
    <text evidence="6">The sequence shown here is derived from an EMBL/GenBank/DDBJ whole genome shotgun (WGS) entry which is preliminary data.</text>
</comment>
<evidence type="ECO:0000256" key="5">
    <source>
        <dbReference type="ARBA" id="ARBA00023004"/>
    </source>
</evidence>
<dbReference type="SUPFAM" id="SSF48695">
    <property type="entry name" value="Multiheme cytochromes"/>
    <property type="match status" value="1"/>
</dbReference>
<dbReference type="GO" id="GO:0046872">
    <property type="term" value="F:metal ion binding"/>
    <property type="evidence" value="ECO:0007669"/>
    <property type="project" value="UniProtKB-KW"/>
</dbReference>
<evidence type="ECO:0000256" key="2">
    <source>
        <dbReference type="ARBA" id="ARBA00022617"/>
    </source>
</evidence>
<organism evidence="6 7">
    <name type="scientific">Eiseniibacteriota bacterium</name>
    <dbReference type="NCBI Taxonomy" id="2212470"/>
    <lineage>
        <taxon>Bacteria</taxon>
        <taxon>Candidatus Eiseniibacteriota</taxon>
    </lineage>
</organism>
<dbReference type="Proteomes" id="UP000319836">
    <property type="component" value="Unassembled WGS sequence"/>
</dbReference>
<reference evidence="6 7" key="1">
    <citation type="journal article" date="2019" name="Nat. Microbiol.">
        <title>Mediterranean grassland soil C-N compound turnover is dependent on rainfall and depth, and is mediated by genomically divergent microorganisms.</title>
        <authorList>
            <person name="Diamond S."/>
            <person name="Andeer P.F."/>
            <person name="Li Z."/>
            <person name="Crits-Christoph A."/>
            <person name="Burstein D."/>
            <person name="Anantharaman K."/>
            <person name="Lane K.R."/>
            <person name="Thomas B.C."/>
            <person name="Pan C."/>
            <person name="Northen T.R."/>
            <person name="Banfield J.F."/>
        </authorList>
    </citation>
    <scope>NUCLEOTIDE SEQUENCE [LARGE SCALE GENOMIC DNA]</scope>
    <source>
        <strain evidence="6">WS_10</strain>
    </source>
</reference>
<dbReference type="InterPro" id="IPR038266">
    <property type="entry name" value="NapC/NirT_cytc_sf"/>
</dbReference>
<protein>
    <submittedName>
        <fullName evidence="6">Uncharacterized protein</fullName>
    </submittedName>
</protein>
<keyword evidence="4" id="KW-0249">Electron transport</keyword>
<proteinExistence type="predicted"/>
<accession>A0A538UAD2</accession>
<evidence type="ECO:0000256" key="4">
    <source>
        <dbReference type="ARBA" id="ARBA00022982"/>
    </source>
</evidence>
<name>A0A538UAD2_UNCEI</name>